<proteinExistence type="predicted"/>
<sequence length="100" mass="11015">MKFSLTLAVAATACLLALSNAATLGVRGRTTQFYSSNDRSCHRVTNDDNSRQVSVQVRGQPGVNLYSDSDCKREITSVRDNGNNWRPVQGPVKGFRVMDH</sequence>
<evidence type="ECO:0000313" key="2">
    <source>
        <dbReference type="Proteomes" id="UP001139981"/>
    </source>
</evidence>
<reference evidence="1" key="1">
    <citation type="submission" date="2022-07" db="EMBL/GenBank/DDBJ databases">
        <title>Phylogenomic reconstructions and comparative analyses of Kickxellomycotina fungi.</title>
        <authorList>
            <person name="Reynolds N.K."/>
            <person name="Stajich J.E."/>
            <person name="Barry K."/>
            <person name="Grigoriev I.V."/>
            <person name="Crous P."/>
            <person name="Smith M.E."/>
        </authorList>
    </citation>
    <scope>NUCLEOTIDE SEQUENCE</scope>
    <source>
        <strain evidence="1">CBS 190363</strain>
    </source>
</reference>
<dbReference type="EMBL" id="JANBVB010003026">
    <property type="protein sequence ID" value="KAJ2880903.1"/>
    <property type="molecule type" value="Genomic_DNA"/>
</dbReference>
<keyword evidence="2" id="KW-1185">Reference proteome</keyword>
<gene>
    <name evidence="1" type="ORF">IWW38_005876</name>
</gene>
<organism evidence="1 2">
    <name type="scientific">Coemansia aciculifera</name>
    <dbReference type="NCBI Taxonomy" id="417176"/>
    <lineage>
        <taxon>Eukaryota</taxon>
        <taxon>Fungi</taxon>
        <taxon>Fungi incertae sedis</taxon>
        <taxon>Zoopagomycota</taxon>
        <taxon>Kickxellomycotina</taxon>
        <taxon>Kickxellomycetes</taxon>
        <taxon>Kickxellales</taxon>
        <taxon>Kickxellaceae</taxon>
        <taxon>Coemansia</taxon>
    </lineage>
</organism>
<accession>A0ACC1LUE5</accession>
<name>A0ACC1LUE5_9FUNG</name>
<dbReference type="Proteomes" id="UP001139981">
    <property type="component" value="Unassembled WGS sequence"/>
</dbReference>
<protein>
    <submittedName>
        <fullName evidence="1">Uncharacterized protein</fullName>
    </submittedName>
</protein>
<comment type="caution">
    <text evidence="1">The sequence shown here is derived from an EMBL/GenBank/DDBJ whole genome shotgun (WGS) entry which is preliminary data.</text>
</comment>
<evidence type="ECO:0000313" key="1">
    <source>
        <dbReference type="EMBL" id="KAJ2880903.1"/>
    </source>
</evidence>